<organism evidence="1 2">
    <name type="scientific">Protea cynaroides</name>
    <dbReference type="NCBI Taxonomy" id="273540"/>
    <lineage>
        <taxon>Eukaryota</taxon>
        <taxon>Viridiplantae</taxon>
        <taxon>Streptophyta</taxon>
        <taxon>Embryophyta</taxon>
        <taxon>Tracheophyta</taxon>
        <taxon>Spermatophyta</taxon>
        <taxon>Magnoliopsida</taxon>
        <taxon>Proteales</taxon>
        <taxon>Proteaceae</taxon>
        <taxon>Protea</taxon>
    </lineage>
</organism>
<evidence type="ECO:0000313" key="1">
    <source>
        <dbReference type="EMBL" id="KAJ4974498.1"/>
    </source>
</evidence>
<protein>
    <submittedName>
        <fullName evidence="1">Uncharacterized protein</fullName>
    </submittedName>
</protein>
<dbReference type="EMBL" id="JAMYWD010000004">
    <property type="protein sequence ID" value="KAJ4974498.1"/>
    <property type="molecule type" value="Genomic_DNA"/>
</dbReference>
<evidence type="ECO:0000313" key="2">
    <source>
        <dbReference type="Proteomes" id="UP001141806"/>
    </source>
</evidence>
<reference evidence="1" key="1">
    <citation type="journal article" date="2023" name="Plant J.">
        <title>The genome of the king protea, Protea cynaroides.</title>
        <authorList>
            <person name="Chang J."/>
            <person name="Duong T.A."/>
            <person name="Schoeman C."/>
            <person name="Ma X."/>
            <person name="Roodt D."/>
            <person name="Barker N."/>
            <person name="Li Z."/>
            <person name="Van de Peer Y."/>
            <person name="Mizrachi E."/>
        </authorList>
    </citation>
    <scope>NUCLEOTIDE SEQUENCE</scope>
    <source>
        <tissue evidence="1">Young leaves</tissue>
    </source>
</reference>
<proteinExistence type="predicted"/>
<gene>
    <name evidence="1" type="ORF">NE237_007672</name>
</gene>
<keyword evidence="2" id="KW-1185">Reference proteome</keyword>
<sequence>MCCRLLGKAVGRIGILILRLLDQSNAIEQQVPPTLLTWLFFPRFYIYLTNLLSFVACSPGKAFLSKLNNSKRSHLPIDNKDLSSLLAPSCSRKTHVAFVIDLRIYSWSMGSASFLYKD</sequence>
<accession>A0A9Q0KPP4</accession>
<comment type="caution">
    <text evidence="1">The sequence shown here is derived from an EMBL/GenBank/DDBJ whole genome shotgun (WGS) entry which is preliminary data.</text>
</comment>
<name>A0A9Q0KPP4_9MAGN</name>
<dbReference type="Proteomes" id="UP001141806">
    <property type="component" value="Unassembled WGS sequence"/>
</dbReference>
<dbReference type="AlphaFoldDB" id="A0A9Q0KPP4"/>